<keyword evidence="2 5" id="KW-0561">Oxygen transport</keyword>
<dbReference type="RefSeq" id="WP_119782056.1">
    <property type="nucleotide sequence ID" value="NZ_QYUK01000011.1"/>
</dbReference>
<dbReference type="PANTHER" id="PTHR43396:SF3">
    <property type="entry name" value="FLAVOHEMOPROTEIN"/>
    <property type="match status" value="1"/>
</dbReference>
<keyword evidence="1 5" id="KW-0349">Heme</keyword>
<dbReference type="Proteomes" id="UP000284605">
    <property type="component" value="Unassembled WGS sequence"/>
</dbReference>
<keyword evidence="5" id="KW-0813">Transport</keyword>
<dbReference type="OrthoDB" id="3213438at2"/>
<dbReference type="GO" id="GO:0008941">
    <property type="term" value="F:nitric oxide dioxygenase NAD(P)H activity"/>
    <property type="evidence" value="ECO:0007669"/>
    <property type="project" value="TreeGrafter"/>
</dbReference>
<dbReference type="GO" id="GO:0019825">
    <property type="term" value="F:oxygen binding"/>
    <property type="evidence" value="ECO:0007669"/>
    <property type="project" value="InterPro"/>
</dbReference>
<name>A0A418WIF1_9PROT</name>
<evidence type="ECO:0000256" key="2">
    <source>
        <dbReference type="ARBA" id="ARBA00022621"/>
    </source>
</evidence>
<evidence type="ECO:0000313" key="8">
    <source>
        <dbReference type="Proteomes" id="UP000284605"/>
    </source>
</evidence>
<evidence type="ECO:0000313" key="7">
    <source>
        <dbReference type="EMBL" id="RJF89814.1"/>
    </source>
</evidence>
<accession>A0A418WIF1</accession>
<dbReference type="GO" id="GO:0046210">
    <property type="term" value="P:nitric oxide catabolic process"/>
    <property type="evidence" value="ECO:0007669"/>
    <property type="project" value="TreeGrafter"/>
</dbReference>
<dbReference type="GO" id="GO:0071500">
    <property type="term" value="P:cellular response to nitrosative stress"/>
    <property type="evidence" value="ECO:0007669"/>
    <property type="project" value="TreeGrafter"/>
</dbReference>
<proteinExistence type="inferred from homology"/>
<keyword evidence="4" id="KW-0408">Iron</keyword>
<dbReference type="CDD" id="cd12131">
    <property type="entry name" value="HGbI-like"/>
    <property type="match status" value="1"/>
</dbReference>
<dbReference type="Pfam" id="PF00042">
    <property type="entry name" value="Globin"/>
    <property type="match status" value="1"/>
</dbReference>
<dbReference type="InterPro" id="IPR000971">
    <property type="entry name" value="Globin"/>
</dbReference>
<dbReference type="InterPro" id="IPR009050">
    <property type="entry name" value="Globin-like_sf"/>
</dbReference>
<comment type="caution">
    <text evidence="7">The sequence shown here is derived from an EMBL/GenBank/DDBJ whole genome shotgun (WGS) entry which is preliminary data.</text>
</comment>
<reference evidence="7 8" key="1">
    <citation type="submission" date="2018-09" db="EMBL/GenBank/DDBJ databases">
        <authorList>
            <person name="Zhu H."/>
        </authorList>
    </citation>
    <scope>NUCLEOTIDE SEQUENCE [LARGE SCALE GENOMIC DNA]</scope>
    <source>
        <strain evidence="7 8">K1W22B-8</strain>
    </source>
</reference>
<feature type="domain" description="Globin" evidence="6">
    <location>
        <begin position="1"/>
        <end position="134"/>
    </location>
</feature>
<dbReference type="InterPro" id="IPR012292">
    <property type="entry name" value="Globin/Proto"/>
</dbReference>
<dbReference type="AlphaFoldDB" id="A0A418WIF1"/>
<dbReference type="PRINTS" id="PR01907">
    <property type="entry name" value="WORMGLOBIN"/>
</dbReference>
<dbReference type="EMBL" id="QYUK01000011">
    <property type="protein sequence ID" value="RJF89814.1"/>
    <property type="molecule type" value="Genomic_DNA"/>
</dbReference>
<organism evidence="7 8">
    <name type="scientific">Oleomonas cavernae</name>
    <dbReference type="NCBI Taxonomy" id="2320859"/>
    <lineage>
        <taxon>Bacteria</taxon>
        <taxon>Pseudomonadati</taxon>
        <taxon>Pseudomonadota</taxon>
        <taxon>Alphaproteobacteria</taxon>
        <taxon>Acetobacterales</taxon>
        <taxon>Acetobacteraceae</taxon>
        <taxon>Oleomonas</taxon>
    </lineage>
</organism>
<dbReference type="PROSITE" id="PS01033">
    <property type="entry name" value="GLOBIN"/>
    <property type="match status" value="1"/>
</dbReference>
<dbReference type="GO" id="GO:0020037">
    <property type="term" value="F:heme binding"/>
    <property type="evidence" value="ECO:0007669"/>
    <property type="project" value="InterPro"/>
</dbReference>
<dbReference type="GO" id="GO:0046872">
    <property type="term" value="F:metal ion binding"/>
    <property type="evidence" value="ECO:0007669"/>
    <property type="project" value="UniProtKB-KW"/>
</dbReference>
<keyword evidence="3" id="KW-0479">Metal-binding</keyword>
<keyword evidence="8" id="KW-1185">Reference proteome</keyword>
<protein>
    <submittedName>
        <fullName evidence="7">Hemin receptor</fullName>
    </submittedName>
</protein>
<dbReference type="Gene3D" id="1.10.490.10">
    <property type="entry name" value="Globins"/>
    <property type="match status" value="1"/>
</dbReference>
<evidence type="ECO:0000256" key="1">
    <source>
        <dbReference type="ARBA" id="ARBA00022617"/>
    </source>
</evidence>
<evidence type="ECO:0000256" key="3">
    <source>
        <dbReference type="ARBA" id="ARBA00022723"/>
    </source>
</evidence>
<gene>
    <name evidence="7" type="ORF">D3874_24970</name>
</gene>
<comment type="similarity">
    <text evidence="5">Belongs to the globin family.</text>
</comment>
<dbReference type="GO" id="GO:0071949">
    <property type="term" value="F:FAD binding"/>
    <property type="evidence" value="ECO:0007669"/>
    <property type="project" value="TreeGrafter"/>
</dbReference>
<evidence type="ECO:0000259" key="6">
    <source>
        <dbReference type="PROSITE" id="PS01033"/>
    </source>
</evidence>
<keyword evidence="7" id="KW-0675">Receptor</keyword>
<dbReference type="PANTHER" id="PTHR43396">
    <property type="entry name" value="FLAVOHEMOPROTEIN"/>
    <property type="match status" value="1"/>
</dbReference>
<evidence type="ECO:0000256" key="4">
    <source>
        <dbReference type="ARBA" id="ARBA00023004"/>
    </source>
</evidence>
<sequence length="140" mass="15158">MTPEQIDLVKQSFEKVVPIAPQAADLFYDRLFEIAPEVVPLFKGDMPTQGAKLMQALGLVVGSLDRLHEVLPAVKALAVRHVGYGVKEVHYTPVGAALLWTLEQGLGDQFTPAVKDAWIIAYGALSGVMIAAAYREVVEA</sequence>
<dbReference type="SUPFAM" id="SSF46458">
    <property type="entry name" value="Globin-like"/>
    <property type="match status" value="1"/>
</dbReference>
<evidence type="ECO:0000256" key="5">
    <source>
        <dbReference type="RuleBase" id="RU000356"/>
    </source>
</evidence>
<dbReference type="GO" id="GO:0005344">
    <property type="term" value="F:oxygen carrier activity"/>
    <property type="evidence" value="ECO:0007669"/>
    <property type="project" value="UniProtKB-KW"/>
</dbReference>